<reference evidence="1 2" key="1">
    <citation type="submission" date="2018-07" db="EMBL/GenBank/DDBJ databases">
        <title>Exploring interactions and the metabolic potential of the ultra-small soil bacteria Hylemonella gracilis.</title>
        <authorList>
            <person name="Tyc O."/>
            <person name="Kulkarni P."/>
            <person name="Gawehns F."/>
            <person name="Hundscheid M."/>
            <person name="Zweers H."/>
            <person name="Garbeva P."/>
        </authorList>
    </citation>
    <scope>NUCLEOTIDE SEQUENCE [LARGE SCALE GENOMIC DNA]</scope>
    <source>
        <strain evidence="1 2">NS1</strain>
    </source>
</reference>
<name>A0A4V1A251_9BURK</name>
<dbReference type="OrthoDB" id="8689594at2"/>
<evidence type="ECO:0000313" key="1">
    <source>
        <dbReference type="EMBL" id="QBK04829.1"/>
    </source>
</evidence>
<gene>
    <name evidence="1" type="ORF">DW355_08650</name>
</gene>
<organism evidence="1 2">
    <name type="scientific">Hylemonella gracilis</name>
    <dbReference type="NCBI Taxonomy" id="80880"/>
    <lineage>
        <taxon>Bacteria</taxon>
        <taxon>Pseudomonadati</taxon>
        <taxon>Pseudomonadota</taxon>
        <taxon>Betaproteobacteria</taxon>
        <taxon>Burkholderiales</taxon>
        <taxon>Comamonadaceae</taxon>
        <taxon>Hylemonella</taxon>
    </lineage>
</organism>
<dbReference type="AlphaFoldDB" id="A0A4V1A251"/>
<dbReference type="Gene3D" id="3.40.190.10">
    <property type="entry name" value="Periplasmic binding protein-like II"/>
    <property type="match status" value="1"/>
</dbReference>
<dbReference type="EMBL" id="CP031395">
    <property type="protein sequence ID" value="QBK04829.1"/>
    <property type="molecule type" value="Genomic_DNA"/>
</dbReference>
<evidence type="ECO:0000313" key="2">
    <source>
        <dbReference type="Proteomes" id="UP000292939"/>
    </source>
</evidence>
<protein>
    <submittedName>
        <fullName evidence="1">ABC transporter substrate-binding protein</fullName>
    </submittedName>
</protein>
<dbReference type="SUPFAM" id="SSF53850">
    <property type="entry name" value="Periplasmic binding protein-like II"/>
    <property type="match status" value="1"/>
</dbReference>
<dbReference type="KEGG" id="hgr:DW355_08650"/>
<accession>A0A4V1A251</accession>
<dbReference type="Proteomes" id="UP000292939">
    <property type="component" value="Chromosome"/>
</dbReference>
<proteinExistence type="predicted"/>
<sequence>MGDYDRTRALLDGAVLIDGVDPIFMTLSPEEAFFRAFRGAEFDVSELSLSSYTLKVSQGDCPYVAVPIFMSRAFRHTAIYVRRDRVRQPADLRGKRVGLPEYQLSANVWARALLKEDFGILPGDVNWVRGGIETPGRPEKLRIELPPGVTLEAADETDTLSAMLDRGDIDAFIGPRAPSCFGRNPDVVWLYADPVAAAQAYYRRTRVFPIMHVLGLRKELVVRHPWLPVAFYKAFDAAKNIALERLADPSAPKTSLPFLEEQIVAAQQLMGPDYWPNGVAANRHTLEAFLAHHHDQGLSRRKVSVDELFASTTYEMAKI</sequence>